<proteinExistence type="predicted"/>
<feature type="transmembrane region" description="Helical" evidence="2">
    <location>
        <begin position="231"/>
        <end position="249"/>
    </location>
</feature>
<evidence type="ECO:0008006" key="5">
    <source>
        <dbReference type="Google" id="ProtNLM"/>
    </source>
</evidence>
<dbReference type="RefSeq" id="WP_344071478.1">
    <property type="nucleotide sequence ID" value="NZ_BAAACA010000009.1"/>
</dbReference>
<keyword evidence="2" id="KW-0472">Membrane</keyword>
<evidence type="ECO:0000256" key="2">
    <source>
        <dbReference type="SAM" id="Phobius"/>
    </source>
</evidence>
<keyword evidence="4" id="KW-1185">Reference proteome</keyword>
<feature type="region of interest" description="Disordered" evidence="1">
    <location>
        <begin position="255"/>
        <end position="277"/>
    </location>
</feature>
<dbReference type="SUPFAM" id="SSF48452">
    <property type="entry name" value="TPR-like"/>
    <property type="match status" value="1"/>
</dbReference>
<dbReference type="InterPro" id="IPR011990">
    <property type="entry name" value="TPR-like_helical_dom_sf"/>
</dbReference>
<name>A0ABP3QEC2_9ACTN</name>
<evidence type="ECO:0000256" key="1">
    <source>
        <dbReference type="SAM" id="MobiDB-lite"/>
    </source>
</evidence>
<evidence type="ECO:0000313" key="4">
    <source>
        <dbReference type="Proteomes" id="UP001500668"/>
    </source>
</evidence>
<feature type="transmembrane region" description="Helical" evidence="2">
    <location>
        <begin position="203"/>
        <end position="225"/>
    </location>
</feature>
<gene>
    <name evidence="3" type="ORF">GCM10010394_14960</name>
</gene>
<feature type="transmembrane region" description="Helical" evidence="2">
    <location>
        <begin position="288"/>
        <end position="309"/>
    </location>
</feature>
<reference evidence="4" key="1">
    <citation type="journal article" date="2019" name="Int. J. Syst. Evol. Microbiol.">
        <title>The Global Catalogue of Microorganisms (GCM) 10K type strain sequencing project: providing services to taxonomists for standard genome sequencing and annotation.</title>
        <authorList>
            <consortium name="The Broad Institute Genomics Platform"/>
            <consortium name="The Broad Institute Genome Sequencing Center for Infectious Disease"/>
            <person name="Wu L."/>
            <person name="Ma J."/>
        </authorList>
    </citation>
    <scope>NUCLEOTIDE SEQUENCE [LARGE SCALE GENOMIC DNA]</scope>
    <source>
        <strain evidence="4">JCM 5067</strain>
    </source>
</reference>
<comment type="caution">
    <text evidence="3">The sequence shown here is derived from an EMBL/GenBank/DDBJ whole genome shotgun (WGS) entry which is preliminary data.</text>
</comment>
<dbReference type="Proteomes" id="UP001500668">
    <property type="component" value="Unassembled WGS sequence"/>
</dbReference>
<evidence type="ECO:0000313" key="3">
    <source>
        <dbReference type="EMBL" id="GAA0586906.1"/>
    </source>
</evidence>
<sequence length="479" mass="51347">MQVENEEAVSAHASAQVLVRAGRLAGARRTAEEALEADGPDAPLFLVLGQAHVAEDDDDHDDRAEAVYQKGLQAFPDDLDLLAAYAELCLRSDYLERPARHRRGPELAARLRELAPGSRQALHIEQIAAGKGASNVQLPSPGRTQAHDVRLVLGAMGDPRAAAARARAHAQARPDDARPATLAETLEALARPGRAPLRWMVRFPLSTLLIHAVWCVGLLMAVPAFHWDGRLRVLALVGVVPAGLLQGLLRRARRRSDTRPPATAAETEGVPDFPILPPVPPRSRRETVAAGLALAAVLAAVVGSSVWSYRQYVSYPHYTVAAPDRLRGYDRLEGTPIQRILEDNLRQSLGDGSATTYTFVYGTRGHGKRPELGAALFGAVGDFHEMAPKDIESIQSGLDAAGMTTIRAWKADPGPLGGAMRCVLYRALTGGQVSACTWGDKGSIGTVMAPDSGQGREAVAELARQAREAVLHKENPSAY</sequence>
<accession>A0ABP3QEC2</accession>
<dbReference type="EMBL" id="BAAACA010000009">
    <property type="protein sequence ID" value="GAA0586906.1"/>
    <property type="molecule type" value="Genomic_DNA"/>
</dbReference>
<keyword evidence="2" id="KW-1133">Transmembrane helix</keyword>
<dbReference type="Gene3D" id="1.25.40.10">
    <property type="entry name" value="Tetratricopeptide repeat domain"/>
    <property type="match status" value="1"/>
</dbReference>
<organism evidence="3 4">
    <name type="scientific">Streptomyces crystallinus</name>
    <dbReference type="NCBI Taxonomy" id="68191"/>
    <lineage>
        <taxon>Bacteria</taxon>
        <taxon>Bacillati</taxon>
        <taxon>Actinomycetota</taxon>
        <taxon>Actinomycetes</taxon>
        <taxon>Kitasatosporales</taxon>
        <taxon>Streptomycetaceae</taxon>
        <taxon>Streptomyces</taxon>
    </lineage>
</organism>
<protein>
    <recommendedName>
        <fullName evidence="5">Tetratricopeptide repeat protein</fullName>
    </recommendedName>
</protein>
<keyword evidence="2" id="KW-0812">Transmembrane</keyword>